<keyword evidence="2" id="KW-1185">Reference proteome</keyword>
<dbReference type="OrthoDB" id="9780310at2"/>
<dbReference type="InterPro" id="IPR036520">
    <property type="entry name" value="UPF0759_sf"/>
</dbReference>
<dbReference type="Gene3D" id="3.20.20.410">
    <property type="entry name" value="Protein of unknown function UPF0759"/>
    <property type="match status" value="1"/>
</dbReference>
<name>A0A1T5JAC6_9BACT</name>
<accession>A0A1T5JAC6</accession>
<protein>
    <submittedName>
        <fullName evidence="1">Uncharacterized conserved protein YecE, DUF72 family</fullName>
    </submittedName>
</protein>
<gene>
    <name evidence="1" type="ORF">SAMN05660236_0916</name>
</gene>
<proteinExistence type="predicted"/>
<dbReference type="STRING" id="688867.SAMN05660236_0916"/>
<dbReference type="RefSeq" id="WP_079685503.1">
    <property type="nucleotide sequence ID" value="NZ_FUZU01000001.1"/>
</dbReference>
<dbReference type="Pfam" id="PF01904">
    <property type="entry name" value="DUF72"/>
    <property type="match status" value="1"/>
</dbReference>
<evidence type="ECO:0000313" key="1">
    <source>
        <dbReference type="EMBL" id="SKC48400.1"/>
    </source>
</evidence>
<evidence type="ECO:0000313" key="2">
    <source>
        <dbReference type="Proteomes" id="UP000190961"/>
    </source>
</evidence>
<organism evidence="1 2">
    <name type="scientific">Ohtaekwangia koreensis</name>
    <dbReference type="NCBI Taxonomy" id="688867"/>
    <lineage>
        <taxon>Bacteria</taxon>
        <taxon>Pseudomonadati</taxon>
        <taxon>Bacteroidota</taxon>
        <taxon>Cytophagia</taxon>
        <taxon>Cytophagales</taxon>
        <taxon>Fulvivirgaceae</taxon>
        <taxon>Ohtaekwangia</taxon>
    </lineage>
</organism>
<dbReference type="EMBL" id="FUZU01000001">
    <property type="protein sequence ID" value="SKC48400.1"/>
    <property type="molecule type" value="Genomic_DNA"/>
</dbReference>
<dbReference type="Proteomes" id="UP000190961">
    <property type="component" value="Unassembled WGS sequence"/>
</dbReference>
<dbReference type="SUPFAM" id="SSF117396">
    <property type="entry name" value="TM1631-like"/>
    <property type="match status" value="1"/>
</dbReference>
<dbReference type="PANTHER" id="PTHR30348:SF4">
    <property type="entry name" value="DUF72 DOMAIN-CONTAINING PROTEIN"/>
    <property type="match status" value="1"/>
</dbReference>
<dbReference type="AlphaFoldDB" id="A0A1T5JAC6"/>
<dbReference type="PANTHER" id="PTHR30348">
    <property type="entry name" value="UNCHARACTERIZED PROTEIN YECE"/>
    <property type="match status" value="1"/>
</dbReference>
<reference evidence="1 2" key="1">
    <citation type="submission" date="2017-02" db="EMBL/GenBank/DDBJ databases">
        <authorList>
            <person name="Peterson S.W."/>
        </authorList>
    </citation>
    <scope>NUCLEOTIDE SEQUENCE [LARGE SCALE GENOMIC DNA]</scope>
    <source>
        <strain evidence="1 2">DSM 25262</strain>
    </source>
</reference>
<dbReference type="InterPro" id="IPR002763">
    <property type="entry name" value="DUF72"/>
</dbReference>
<sequence>MKYWIGCSGFSYKEWKGIFYPKNIPQRKWFEYYCESFNTVELNVTFYRFPIVSDLKGWYSRSPADFRFAVKAPRLITHYKRFKNAAEETQRFYETVGEGLGNKLGSLLFQMHPAFQYSETNLELILTTLNSAFTNVLEFRHASWWRNDVLQALKHHQVCFCGISYPGLPEDVYYTSPVVYYRFHGIPKLYYSPYDEASLNHIYKTVDAFQNVRDVYIYFNNTAEGHAVVNAKTFQSILPESEQWKVKKPKGLFD</sequence>